<protein>
    <submittedName>
        <fullName evidence="3">Uncharacterized protein</fullName>
    </submittedName>
</protein>
<evidence type="ECO:0000313" key="4">
    <source>
        <dbReference type="Proteomes" id="UP001162164"/>
    </source>
</evidence>
<evidence type="ECO:0000256" key="2">
    <source>
        <dbReference type="SAM" id="Phobius"/>
    </source>
</evidence>
<comment type="caution">
    <text evidence="3">The sequence shown here is derived from an EMBL/GenBank/DDBJ whole genome shotgun (WGS) entry which is preliminary data.</text>
</comment>
<feature type="transmembrane region" description="Helical" evidence="2">
    <location>
        <begin position="457"/>
        <end position="476"/>
    </location>
</feature>
<feature type="compositionally biased region" description="Basic and acidic residues" evidence="1">
    <location>
        <begin position="409"/>
        <end position="419"/>
    </location>
</feature>
<feature type="compositionally biased region" description="Polar residues" evidence="1">
    <location>
        <begin position="344"/>
        <end position="355"/>
    </location>
</feature>
<dbReference type="PANTHER" id="PTHR16502">
    <property type="entry name" value="KERATINOCYTE-ASSOCIATED TRANSMEMBRANE PROTEIN 2"/>
    <property type="match status" value="1"/>
</dbReference>
<dbReference type="Pfam" id="PF17818">
    <property type="entry name" value="KCT2"/>
    <property type="match status" value="1"/>
</dbReference>
<name>A0ABQ9K683_9CUCU</name>
<evidence type="ECO:0000256" key="1">
    <source>
        <dbReference type="SAM" id="MobiDB-lite"/>
    </source>
</evidence>
<keyword evidence="2" id="KW-0812">Transmembrane</keyword>
<sequence length="530" mass="59321">MVNPGHRFLISDKSMVVKQHAINRNSSKARKLTNMGLFLVLLLLLQLNFLFCKPIDSIAPQNTFYNALQENCSLIKKIENFNNQEVFTNCKDYAEINKTQRFMESTENDILCLLYFDTFTSFCIELEKQVTVSANKIKLPVDTFLPKLDDYTIDKVCNNLSLFPAGKIFQHNITNIIRNSGQCNRLCSTYEGSLEPRCGFAHYFANINVTKLVDETKTLADTKTVQEIKTQQIIKNITKTNPDMSNTAHKQLDTPLRGLPNKNKTNAEDQNSPGAPAPAALPGESQPSLVVKPVVVENPDDAHPNKDISPGKEPMTEVHKSESAANNAGGKPNSIGNEIVESKGANSQIQNSKSADQAEVNKADQETAQKPPSDMDANEGKQDDDSATLEPNDILPEDSIDDGDNEMDIEAKESKETLRQRKNKKEPKNKKADTVDSYQDPPPISYQTSENIDGESYFFSYFMAICVLFVLGYVGYHNRQRVMALVVEGKRGKRQYRGRRPNSANYHKLDSNMEEAISSSCNKNSSHVIY</sequence>
<accession>A0ABQ9K683</accession>
<proteinExistence type="predicted"/>
<dbReference type="EMBL" id="JAPWTJ010000016">
    <property type="protein sequence ID" value="KAJ8985359.1"/>
    <property type="molecule type" value="Genomic_DNA"/>
</dbReference>
<dbReference type="Proteomes" id="UP001162164">
    <property type="component" value="Unassembled WGS sequence"/>
</dbReference>
<keyword evidence="2" id="KW-0472">Membrane</keyword>
<keyword evidence="4" id="KW-1185">Reference proteome</keyword>
<feature type="region of interest" description="Disordered" evidence="1">
    <location>
        <begin position="239"/>
        <end position="285"/>
    </location>
</feature>
<keyword evidence="2" id="KW-1133">Transmembrane helix</keyword>
<reference evidence="3" key="1">
    <citation type="journal article" date="2023" name="Insect Mol. Biol.">
        <title>Genome sequencing provides insights into the evolution of gene families encoding plant cell wall-degrading enzymes in longhorned beetles.</title>
        <authorList>
            <person name="Shin N.R."/>
            <person name="Okamura Y."/>
            <person name="Kirsch R."/>
            <person name="Pauchet Y."/>
        </authorList>
    </citation>
    <scope>NUCLEOTIDE SEQUENCE</scope>
    <source>
        <strain evidence="3">MMC_N1</strain>
    </source>
</reference>
<feature type="region of interest" description="Disordered" evidence="1">
    <location>
        <begin position="297"/>
        <end position="450"/>
    </location>
</feature>
<feature type="compositionally biased region" description="Basic and acidic residues" evidence="1">
    <location>
        <begin position="300"/>
        <end position="322"/>
    </location>
</feature>
<organism evidence="3 4">
    <name type="scientific">Molorchus minor</name>
    <dbReference type="NCBI Taxonomy" id="1323400"/>
    <lineage>
        <taxon>Eukaryota</taxon>
        <taxon>Metazoa</taxon>
        <taxon>Ecdysozoa</taxon>
        <taxon>Arthropoda</taxon>
        <taxon>Hexapoda</taxon>
        <taxon>Insecta</taxon>
        <taxon>Pterygota</taxon>
        <taxon>Neoptera</taxon>
        <taxon>Endopterygota</taxon>
        <taxon>Coleoptera</taxon>
        <taxon>Polyphaga</taxon>
        <taxon>Cucujiformia</taxon>
        <taxon>Chrysomeloidea</taxon>
        <taxon>Cerambycidae</taxon>
        <taxon>Lamiinae</taxon>
        <taxon>Monochamini</taxon>
        <taxon>Molorchus</taxon>
    </lineage>
</organism>
<feature type="compositionally biased region" description="Low complexity" evidence="1">
    <location>
        <begin position="273"/>
        <end position="283"/>
    </location>
</feature>
<feature type="compositionally biased region" description="Acidic residues" evidence="1">
    <location>
        <begin position="395"/>
        <end position="408"/>
    </location>
</feature>
<dbReference type="PANTHER" id="PTHR16502:SF0">
    <property type="entry name" value="KERATINOCYTE-ASSOCIATED TRANSMEMBRANE PROTEIN 2"/>
    <property type="match status" value="1"/>
</dbReference>
<evidence type="ECO:0000313" key="3">
    <source>
        <dbReference type="EMBL" id="KAJ8985359.1"/>
    </source>
</evidence>
<gene>
    <name evidence="3" type="ORF">NQ317_008392</name>
</gene>
<dbReference type="InterPro" id="IPR037645">
    <property type="entry name" value="KCT2"/>
</dbReference>
<feature type="compositionally biased region" description="Polar residues" evidence="1">
    <location>
        <begin position="262"/>
        <end position="272"/>
    </location>
</feature>